<accession>A0A023DZB0</accession>
<evidence type="ECO:0000256" key="5">
    <source>
        <dbReference type="ARBA" id="ARBA00022989"/>
    </source>
</evidence>
<evidence type="ECO:0000256" key="3">
    <source>
        <dbReference type="ARBA" id="ARBA00022475"/>
    </source>
</evidence>
<evidence type="ECO:0000313" key="9">
    <source>
        <dbReference type="EMBL" id="GAJ46202.1"/>
    </source>
</evidence>
<dbReference type="EMBL" id="BAUP01000072">
    <property type="protein sequence ID" value="GAJ46202.1"/>
    <property type="molecule type" value="Genomic_DNA"/>
</dbReference>
<dbReference type="Pfam" id="PF02687">
    <property type="entry name" value="FtsX"/>
    <property type="match status" value="1"/>
</dbReference>
<keyword evidence="10" id="KW-1185">Reference proteome</keyword>
<dbReference type="RefSeq" id="WP_035544429.1">
    <property type="nucleotide sequence ID" value="NZ_BAUP01000072.1"/>
</dbReference>
<evidence type="ECO:0000259" key="8">
    <source>
        <dbReference type="Pfam" id="PF02687"/>
    </source>
</evidence>
<dbReference type="PANTHER" id="PTHR43738">
    <property type="entry name" value="ABC TRANSPORTER, MEMBRANE PROTEIN"/>
    <property type="match status" value="1"/>
</dbReference>
<dbReference type="STRING" id="1427503.HE1_00528"/>
<comment type="subcellular location">
    <subcellularLocation>
        <location evidence="1">Cell membrane</location>
        <topology evidence="1">Multi-pass membrane protein</topology>
    </subcellularLocation>
</comment>
<gene>
    <name evidence="9" type="ORF">HE1_00528</name>
</gene>
<keyword evidence="3" id="KW-1003">Cell membrane</keyword>
<reference evidence="9 10" key="1">
    <citation type="journal article" date="2014" name="FEMS Microbiol. Lett.">
        <title>Draft genome sequences of three Holospora species (Holospora obtusa, Holospora undulata, and Holospora elegans), endonuclear symbiotic bacteria of the ciliate Paramecium caudatum.</title>
        <authorList>
            <person name="Dohra H."/>
            <person name="Tanaka K."/>
            <person name="Suzuki T."/>
            <person name="Fujishima M."/>
            <person name="Suzuki H."/>
        </authorList>
    </citation>
    <scope>NUCLEOTIDE SEQUENCE [LARGE SCALE GENOMIC DNA]</scope>
    <source>
        <strain evidence="9 10">E1</strain>
    </source>
</reference>
<sequence length="380" mass="41883">MYSIALSMLLGDKVKCWGLIFGVTFSTLLITQQISIFVGLMARVSSLILSIPEASVWVMDPRSAYIEEIHPLPEINLQKVRSIRGVLWAVPFHKSTVSATTKDGRLHQVQIVGVDPFSFLGMNKALTHGFLDHLRHPLNGILDTSGYQRIWPSSATHLPKMLTVQHHRLSIQGLCESRPTFFSFPLLYVSYYTAKSMMAKKSSPLSFILVKERNGISPQALAKKITKKTGLQAITQSAFSEKSIGYVLKRTGIPINFAITILLGALVGGAIIAQTFYLFFMENLKQFAAMKIMGVSNATLTRMALTQAGCVGSIGYGLGVGLTALFLWSQRNAPAFKGFSLHWQVLVISFTVVTVVILLSIALSLRKLFKIDPIMVFRGG</sequence>
<dbReference type="OrthoDB" id="9768465at2"/>
<dbReference type="InterPro" id="IPR003838">
    <property type="entry name" value="ABC3_permease_C"/>
</dbReference>
<evidence type="ECO:0000256" key="2">
    <source>
        <dbReference type="ARBA" id="ARBA00022448"/>
    </source>
</evidence>
<feature type="domain" description="ABC3 transporter permease C-terminal" evidence="8">
    <location>
        <begin position="259"/>
        <end position="373"/>
    </location>
</feature>
<feature type="transmembrane region" description="Helical" evidence="7">
    <location>
        <begin position="300"/>
        <end position="329"/>
    </location>
</feature>
<evidence type="ECO:0000256" key="6">
    <source>
        <dbReference type="ARBA" id="ARBA00023136"/>
    </source>
</evidence>
<evidence type="ECO:0000256" key="1">
    <source>
        <dbReference type="ARBA" id="ARBA00004651"/>
    </source>
</evidence>
<protein>
    <submittedName>
        <fullName evidence="9">ABC exporter transmembrane subunit, DevC protein</fullName>
    </submittedName>
</protein>
<comment type="caution">
    <text evidence="9">The sequence shown here is derived from an EMBL/GenBank/DDBJ whole genome shotgun (WGS) entry which is preliminary data.</text>
</comment>
<evidence type="ECO:0000256" key="7">
    <source>
        <dbReference type="SAM" id="Phobius"/>
    </source>
</evidence>
<keyword evidence="5 7" id="KW-1133">Transmembrane helix</keyword>
<dbReference type="PANTHER" id="PTHR43738:SF1">
    <property type="entry name" value="HEMIN TRANSPORT SYSTEM PERMEASE PROTEIN HRTB-RELATED"/>
    <property type="match status" value="1"/>
</dbReference>
<organism evidence="9 10">
    <name type="scientific">Holospora elegans E1</name>
    <dbReference type="NCBI Taxonomy" id="1427503"/>
    <lineage>
        <taxon>Bacteria</taxon>
        <taxon>Pseudomonadati</taxon>
        <taxon>Pseudomonadota</taxon>
        <taxon>Alphaproteobacteria</taxon>
        <taxon>Holosporales</taxon>
        <taxon>Holosporaceae</taxon>
        <taxon>Holospora</taxon>
    </lineage>
</organism>
<dbReference type="GO" id="GO:0005886">
    <property type="term" value="C:plasma membrane"/>
    <property type="evidence" value="ECO:0007669"/>
    <property type="project" value="UniProtKB-SubCell"/>
</dbReference>
<name>A0A023DZB0_9PROT</name>
<feature type="transmembrane region" description="Helical" evidence="7">
    <location>
        <begin position="257"/>
        <end position="280"/>
    </location>
</feature>
<keyword evidence="6 7" id="KW-0472">Membrane</keyword>
<dbReference type="AlphaFoldDB" id="A0A023DZB0"/>
<feature type="transmembrane region" description="Helical" evidence="7">
    <location>
        <begin position="16"/>
        <end position="42"/>
    </location>
</feature>
<evidence type="ECO:0000256" key="4">
    <source>
        <dbReference type="ARBA" id="ARBA00022692"/>
    </source>
</evidence>
<keyword evidence="2" id="KW-0813">Transport</keyword>
<dbReference type="Proteomes" id="UP000024842">
    <property type="component" value="Unassembled WGS sequence"/>
</dbReference>
<dbReference type="InterPro" id="IPR051125">
    <property type="entry name" value="ABC-4/HrtB_transporter"/>
</dbReference>
<evidence type="ECO:0000313" key="10">
    <source>
        <dbReference type="Proteomes" id="UP000024842"/>
    </source>
</evidence>
<keyword evidence="4 7" id="KW-0812">Transmembrane</keyword>
<feature type="transmembrane region" description="Helical" evidence="7">
    <location>
        <begin position="341"/>
        <end position="365"/>
    </location>
</feature>
<proteinExistence type="predicted"/>